<evidence type="ECO:0000259" key="11">
    <source>
        <dbReference type="PROSITE" id="PS51481"/>
    </source>
</evidence>
<dbReference type="PANTHER" id="PTHR28629:SF1">
    <property type="entry name" value="YALI0F01606P"/>
    <property type="match status" value="1"/>
</dbReference>
<dbReference type="OrthoDB" id="1724672at2759"/>
<dbReference type="GO" id="GO:0005524">
    <property type="term" value="F:ATP binding"/>
    <property type="evidence" value="ECO:0007669"/>
    <property type="project" value="UniProtKB-KW"/>
</dbReference>
<keyword evidence="5" id="KW-0547">Nucleotide-binding</keyword>
<dbReference type="AlphaFoldDB" id="A0A9P7Z1A7"/>
<dbReference type="SUPFAM" id="SSF82549">
    <property type="entry name" value="DAK1/DegV-like"/>
    <property type="match status" value="1"/>
</dbReference>
<evidence type="ECO:0000256" key="1">
    <source>
        <dbReference type="ARBA" id="ARBA00003264"/>
    </source>
</evidence>
<accession>A0A9P7Z1A7</accession>
<dbReference type="PANTHER" id="PTHR28629">
    <property type="entry name" value="TRIOKINASE/FMN CYCLASE"/>
    <property type="match status" value="1"/>
</dbReference>
<comment type="catalytic activity">
    <reaction evidence="10">
        <text>dihydroxyacetone + ATP = dihydroxyacetone phosphate + ADP + H(+)</text>
        <dbReference type="Rhea" id="RHEA:15773"/>
        <dbReference type="ChEBI" id="CHEBI:15378"/>
        <dbReference type="ChEBI" id="CHEBI:16016"/>
        <dbReference type="ChEBI" id="CHEBI:30616"/>
        <dbReference type="ChEBI" id="CHEBI:57642"/>
        <dbReference type="ChEBI" id="CHEBI:456216"/>
        <dbReference type="EC" id="2.7.1.29"/>
    </reaction>
</comment>
<dbReference type="GO" id="GO:0050354">
    <property type="term" value="F:triokinase activity"/>
    <property type="evidence" value="ECO:0007669"/>
    <property type="project" value="UniProtKB-EC"/>
</dbReference>
<evidence type="ECO:0000256" key="6">
    <source>
        <dbReference type="ARBA" id="ARBA00022777"/>
    </source>
</evidence>
<dbReference type="PROSITE" id="PS51481">
    <property type="entry name" value="DHAK"/>
    <property type="match status" value="1"/>
</dbReference>
<gene>
    <name evidence="12" type="ORF">BJ878DRAFT_568335</name>
</gene>
<comment type="catalytic activity">
    <reaction evidence="9">
        <text>D-glyceraldehyde + ATP = D-glyceraldehyde 3-phosphate + ADP + H(+)</text>
        <dbReference type="Rhea" id="RHEA:13941"/>
        <dbReference type="ChEBI" id="CHEBI:15378"/>
        <dbReference type="ChEBI" id="CHEBI:17378"/>
        <dbReference type="ChEBI" id="CHEBI:30616"/>
        <dbReference type="ChEBI" id="CHEBI:59776"/>
        <dbReference type="ChEBI" id="CHEBI:456216"/>
        <dbReference type="EC" id="2.7.1.28"/>
    </reaction>
</comment>
<evidence type="ECO:0000256" key="3">
    <source>
        <dbReference type="ARBA" id="ARBA00008757"/>
    </source>
</evidence>
<evidence type="ECO:0000256" key="9">
    <source>
        <dbReference type="ARBA" id="ARBA00047974"/>
    </source>
</evidence>
<dbReference type="InterPro" id="IPR004007">
    <property type="entry name" value="DhaL_dom"/>
</dbReference>
<proteinExistence type="inferred from homology"/>
<name>A0A9P7Z1A7_9HELO</name>
<reference evidence="12" key="1">
    <citation type="journal article" date="2021" name="IMA Fungus">
        <title>Genomic characterization of three marine fungi, including Emericellopsis atlantica sp. nov. with signatures of a generalist lifestyle and marine biomass degradation.</title>
        <authorList>
            <person name="Hagestad O.C."/>
            <person name="Hou L."/>
            <person name="Andersen J.H."/>
            <person name="Hansen E.H."/>
            <person name="Altermark B."/>
            <person name="Li C."/>
            <person name="Kuhnert E."/>
            <person name="Cox R.J."/>
            <person name="Crous P.W."/>
            <person name="Spatafora J.W."/>
            <person name="Lail K."/>
            <person name="Amirebrahimi M."/>
            <person name="Lipzen A."/>
            <person name="Pangilinan J."/>
            <person name="Andreopoulos W."/>
            <person name="Hayes R.D."/>
            <person name="Ng V."/>
            <person name="Grigoriev I.V."/>
            <person name="Jackson S.A."/>
            <person name="Sutton T.D.S."/>
            <person name="Dobson A.D.W."/>
            <person name="Rama T."/>
        </authorList>
    </citation>
    <scope>NUCLEOTIDE SEQUENCE</scope>
    <source>
        <strain evidence="12">TRa3180A</strain>
    </source>
</reference>
<evidence type="ECO:0000256" key="7">
    <source>
        <dbReference type="ARBA" id="ARBA00022798"/>
    </source>
</evidence>
<dbReference type="Gene3D" id="1.25.40.340">
    <property type="match status" value="1"/>
</dbReference>
<keyword evidence="6" id="KW-0418">Kinase</keyword>
<dbReference type="InterPro" id="IPR036117">
    <property type="entry name" value="DhaL_dom_sf"/>
</dbReference>
<keyword evidence="7" id="KW-0319">Glycerol metabolism</keyword>
<evidence type="ECO:0000313" key="13">
    <source>
        <dbReference type="Proteomes" id="UP000887226"/>
    </source>
</evidence>
<sequence length="302" mass="33472">MLSAVACRDIFISPSMKLITAVVAAVPSDQGIILLITNYTDDRLHFGLAAERSLTDHFSKKTTILALIDDVAIDRSSSKKVGRRELPGNLLTMVFFLFQRRHRPDLTVFRLLGATAVRNHSYERYQEISKALNEQLDLLVSTLDRCHVSGRQNHEQTPANVGAQQITPFPPMKDMIDRLLQLLCDQNDRELAFIKLSKNDDVVLSISNLGELSSLDTGAQIGDRMVINMLTPFADTLFTERNLQVAIRVAESAAEDAKDLKSSFGRASYVELKEGDEQSISDPGAWELKEILVGIAEAVTSA</sequence>
<dbReference type="GO" id="GO:0019563">
    <property type="term" value="P:glycerol catabolic process"/>
    <property type="evidence" value="ECO:0007669"/>
    <property type="project" value="TreeGrafter"/>
</dbReference>
<dbReference type="SUPFAM" id="SSF101473">
    <property type="entry name" value="DhaL-like"/>
    <property type="match status" value="1"/>
</dbReference>
<dbReference type="GO" id="GO:0005829">
    <property type="term" value="C:cytosol"/>
    <property type="evidence" value="ECO:0007669"/>
    <property type="project" value="TreeGrafter"/>
</dbReference>
<comment type="caution">
    <text evidence="12">The sequence shown here is derived from an EMBL/GenBank/DDBJ whole genome shotgun (WGS) entry which is preliminary data.</text>
</comment>
<evidence type="ECO:0000256" key="10">
    <source>
        <dbReference type="ARBA" id="ARBA00048898"/>
    </source>
</evidence>
<protein>
    <submittedName>
        <fullName evidence="12">Dak1 domain-containing protein</fullName>
    </submittedName>
</protein>
<dbReference type="Pfam" id="PF02733">
    <property type="entry name" value="Dak1"/>
    <property type="match status" value="1"/>
</dbReference>
<dbReference type="GO" id="GO:0004371">
    <property type="term" value="F:glycerone kinase activity"/>
    <property type="evidence" value="ECO:0007669"/>
    <property type="project" value="UniProtKB-EC"/>
</dbReference>
<evidence type="ECO:0000313" key="12">
    <source>
        <dbReference type="EMBL" id="KAG9243550.1"/>
    </source>
</evidence>
<dbReference type="InterPro" id="IPR004006">
    <property type="entry name" value="DhaK_dom"/>
</dbReference>
<comment type="similarity">
    <text evidence="3">Belongs to the dihydroxyacetone kinase (DAK) family.</text>
</comment>
<evidence type="ECO:0000256" key="2">
    <source>
        <dbReference type="ARBA" id="ARBA00004778"/>
    </source>
</evidence>
<dbReference type="Pfam" id="PF02734">
    <property type="entry name" value="Dak2"/>
    <property type="match status" value="1"/>
</dbReference>
<comment type="function">
    <text evidence="1">Catalyzes both the phosphorylation of dihydroxyacetone and of glyceraldehyde.</text>
</comment>
<dbReference type="Proteomes" id="UP000887226">
    <property type="component" value="Unassembled WGS sequence"/>
</dbReference>
<comment type="pathway">
    <text evidence="2">Polyol metabolism; glycerol fermentation; glycerone phosphate from glycerol (oxidative route): step 2/2.</text>
</comment>
<dbReference type="Gene3D" id="3.40.50.10440">
    <property type="entry name" value="Dihydroxyacetone kinase, domain 1"/>
    <property type="match status" value="1"/>
</dbReference>
<evidence type="ECO:0000256" key="8">
    <source>
        <dbReference type="ARBA" id="ARBA00022840"/>
    </source>
</evidence>
<evidence type="ECO:0000256" key="5">
    <source>
        <dbReference type="ARBA" id="ARBA00022741"/>
    </source>
</evidence>
<keyword evidence="4" id="KW-0808">Transferase</keyword>
<keyword evidence="13" id="KW-1185">Reference proteome</keyword>
<dbReference type="InterPro" id="IPR050861">
    <property type="entry name" value="Dihydroxyacetone_Kinase"/>
</dbReference>
<feature type="domain" description="DhaK" evidence="11">
    <location>
        <begin position="1"/>
        <end position="302"/>
    </location>
</feature>
<organism evidence="12 13">
    <name type="scientific">Calycina marina</name>
    <dbReference type="NCBI Taxonomy" id="1763456"/>
    <lineage>
        <taxon>Eukaryota</taxon>
        <taxon>Fungi</taxon>
        <taxon>Dikarya</taxon>
        <taxon>Ascomycota</taxon>
        <taxon>Pezizomycotina</taxon>
        <taxon>Leotiomycetes</taxon>
        <taxon>Helotiales</taxon>
        <taxon>Pezizellaceae</taxon>
        <taxon>Calycina</taxon>
    </lineage>
</organism>
<evidence type="ECO:0000256" key="4">
    <source>
        <dbReference type="ARBA" id="ARBA00022679"/>
    </source>
</evidence>
<dbReference type="EMBL" id="MU253968">
    <property type="protein sequence ID" value="KAG9243550.1"/>
    <property type="molecule type" value="Genomic_DNA"/>
</dbReference>
<keyword evidence="8" id="KW-0067">ATP-binding</keyword>